<organism evidence="2 3">
    <name type="scientific">Dreissena polymorpha</name>
    <name type="common">Zebra mussel</name>
    <name type="synonym">Mytilus polymorpha</name>
    <dbReference type="NCBI Taxonomy" id="45954"/>
    <lineage>
        <taxon>Eukaryota</taxon>
        <taxon>Metazoa</taxon>
        <taxon>Spiralia</taxon>
        <taxon>Lophotrochozoa</taxon>
        <taxon>Mollusca</taxon>
        <taxon>Bivalvia</taxon>
        <taxon>Autobranchia</taxon>
        <taxon>Heteroconchia</taxon>
        <taxon>Euheterodonta</taxon>
        <taxon>Imparidentia</taxon>
        <taxon>Neoheterodontei</taxon>
        <taxon>Myida</taxon>
        <taxon>Dreissenoidea</taxon>
        <taxon>Dreissenidae</taxon>
        <taxon>Dreissena</taxon>
    </lineage>
</organism>
<dbReference type="Proteomes" id="UP000828390">
    <property type="component" value="Unassembled WGS sequence"/>
</dbReference>
<reference evidence="2" key="2">
    <citation type="submission" date="2020-11" db="EMBL/GenBank/DDBJ databases">
        <authorList>
            <person name="McCartney M.A."/>
            <person name="Auch B."/>
            <person name="Kono T."/>
            <person name="Mallez S."/>
            <person name="Becker A."/>
            <person name="Gohl D.M."/>
            <person name="Silverstein K.A.T."/>
            <person name="Koren S."/>
            <person name="Bechman K.B."/>
            <person name="Herman A."/>
            <person name="Abrahante J.E."/>
            <person name="Garbe J."/>
        </authorList>
    </citation>
    <scope>NUCLEOTIDE SEQUENCE</scope>
    <source>
        <strain evidence="2">Duluth1</strain>
        <tissue evidence="2">Whole animal</tissue>
    </source>
</reference>
<evidence type="ECO:0000256" key="1">
    <source>
        <dbReference type="SAM" id="MobiDB-lite"/>
    </source>
</evidence>
<reference evidence="2" key="1">
    <citation type="journal article" date="2019" name="bioRxiv">
        <title>The Genome of the Zebra Mussel, Dreissena polymorpha: A Resource for Invasive Species Research.</title>
        <authorList>
            <person name="McCartney M.A."/>
            <person name="Auch B."/>
            <person name="Kono T."/>
            <person name="Mallez S."/>
            <person name="Zhang Y."/>
            <person name="Obille A."/>
            <person name="Becker A."/>
            <person name="Abrahante J.E."/>
            <person name="Garbe J."/>
            <person name="Badalamenti J.P."/>
            <person name="Herman A."/>
            <person name="Mangelson H."/>
            <person name="Liachko I."/>
            <person name="Sullivan S."/>
            <person name="Sone E.D."/>
            <person name="Koren S."/>
            <person name="Silverstein K.A.T."/>
            <person name="Beckman K.B."/>
            <person name="Gohl D.M."/>
        </authorList>
    </citation>
    <scope>NUCLEOTIDE SEQUENCE</scope>
    <source>
        <strain evidence="2">Duluth1</strain>
        <tissue evidence="2">Whole animal</tissue>
    </source>
</reference>
<feature type="region of interest" description="Disordered" evidence="1">
    <location>
        <begin position="1"/>
        <end position="27"/>
    </location>
</feature>
<dbReference type="EMBL" id="JAIWYP010000013">
    <property type="protein sequence ID" value="KAH3719425.1"/>
    <property type="molecule type" value="Genomic_DNA"/>
</dbReference>
<feature type="compositionally biased region" description="Polar residues" evidence="1">
    <location>
        <begin position="15"/>
        <end position="27"/>
    </location>
</feature>
<keyword evidence="3" id="KW-1185">Reference proteome</keyword>
<sequence>MREEFVRQFPEQMTRDGNNSQGLDESNVVTQTTNSASLQACYVTTRTIIQTCGYFTGVQRVDHIYHDISPSPNVRNEFKSGLLFYYSKFLLAETN</sequence>
<proteinExistence type="predicted"/>
<name>A0A9D4C8Z3_DREPO</name>
<evidence type="ECO:0000313" key="2">
    <source>
        <dbReference type="EMBL" id="KAH3719425.1"/>
    </source>
</evidence>
<dbReference type="AlphaFoldDB" id="A0A9D4C8Z3"/>
<gene>
    <name evidence="2" type="ORF">DPMN_062260</name>
</gene>
<accession>A0A9D4C8Z3</accession>
<evidence type="ECO:0000313" key="3">
    <source>
        <dbReference type="Proteomes" id="UP000828390"/>
    </source>
</evidence>
<comment type="caution">
    <text evidence="2">The sequence shown here is derived from an EMBL/GenBank/DDBJ whole genome shotgun (WGS) entry which is preliminary data.</text>
</comment>
<protein>
    <submittedName>
        <fullName evidence="2">Uncharacterized protein</fullName>
    </submittedName>
</protein>